<feature type="domain" description="Response regulatory" evidence="7">
    <location>
        <begin position="8"/>
        <end position="125"/>
    </location>
</feature>
<dbReference type="SUPFAM" id="SSF52172">
    <property type="entry name" value="CheY-like"/>
    <property type="match status" value="1"/>
</dbReference>
<dbReference type="GO" id="GO:0004673">
    <property type="term" value="F:protein histidine kinase activity"/>
    <property type="evidence" value="ECO:0007669"/>
    <property type="project" value="UniProtKB-EC"/>
</dbReference>
<evidence type="ECO:0000259" key="7">
    <source>
        <dbReference type="PROSITE" id="PS50110"/>
    </source>
</evidence>
<dbReference type="AlphaFoldDB" id="A0A8T5UYP0"/>
<evidence type="ECO:0000256" key="2">
    <source>
        <dbReference type="ARBA" id="ARBA00012438"/>
    </source>
</evidence>
<name>A0A8T5UYP0_9EURY</name>
<keyword evidence="5" id="KW-0418">Kinase</keyword>
<dbReference type="EMBL" id="JAIOUQ010000001">
    <property type="protein sequence ID" value="MBZ2164535.1"/>
    <property type="molecule type" value="Genomic_DNA"/>
</dbReference>
<dbReference type="SMART" id="SM00448">
    <property type="entry name" value="REC"/>
    <property type="match status" value="1"/>
</dbReference>
<dbReference type="InterPro" id="IPR013655">
    <property type="entry name" value="PAS_fold_3"/>
</dbReference>
<dbReference type="GO" id="GO:0000160">
    <property type="term" value="P:phosphorelay signal transduction system"/>
    <property type="evidence" value="ECO:0007669"/>
    <property type="project" value="InterPro"/>
</dbReference>
<dbReference type="PROSITE" id="PS50112">
    <property type="entry name" value="PAS"/>
    <property type="match status" value="1"/>
</dbReference>
<dbReference type="InterPro" id="IPR000014">
    <property type="entry name" value="PAS"/>
</dbReference>
<evidence type="ECO:0000256" key="4">
    <source>
        <dbReference type="ARBA" id="ARBA00022679"/>
    </source>
</evidence>
<dbReference type="Gene3D" id="3.40.50.2300">
    <property type="match status" value="1"/>
</dbReference>
<evidence type="ECO:0000313" key="9">
    <source>
        <dbReference type="EMBL" id="MBZ2164535.1"/>
    </source>
</evidence>
<dbReference type="Gene3D" id="3.30.450.20">
    <property type="entry name" value="PAS domain"/>
    <property type="match status" value="1"/>
</dbReference>
<dbReference type="SUPFAM" id="SSF55785">
    <property type="entry name" value="PYP-like sensor domain (PAS domain)"/>
    <property type="match status" value="1"/>
</dbReference>
<evidence type="ECO:0000259" key="8">
    <source>
        <dbReference type="PROSITE" id="PS50112"/>
    </source>
</evidence>
<proteinExistence type="predicted"/>
<gene>
    <name evidence="9" type="ORF">K8N75_00500</name>
</gene>
<dbReference type="Proteomes" id="UP000825933">
    <property type="component" value="Unassembled WGS sequence"/>
</dbReference>
<dbReference type="InterPro" id="IPR035965">
    <property type="entry name" value="PAS-like_dom_sf"/>
</dbReference>
<evidence type="ECO:0000256" key="3">
    <source>
        <dbReference type="ARBA" id="ARBA00022553"/>
    </source>
</evidence>
<dbReference type="CDD" id="cd00130">
    <property type="entry name" value="PAS"/>
    <property type="match status" value="1"/>
</dbReference>
<evidence type="ECO:0000256" key="5">
    <source>
        <dbReference type="ARBA" id="ARBA00022777"/>
    </source>
</evidence>
<reference evidence="10" key="1">
    <citation type="journal article" date="2022" name="Microbiol. Resour. Announc.">
        <title>Draft Genome Sequence of a Methanogenic Archaeon from West Spitsbergen Permafrost.</title>
        <authorList>
            <person name="Trubitsyn V."/>
            <person name="Rivkina E."/>
            <person name="Shcherbakova V."/>
        </authorList>
    </citation>
    <scope>NUCLEOTIDE SEQUENCE [LARGE SCALE GENOMIC DNA]</scope>
    <source>
        <strain evidence="10">VT</strain>
    </source>
</reference>
<organism evidence="9 10">
    <name type="scientific">Methanobacterium spitsbergense</name>
    <dbReference type="NCBI Taxonomy" id="2874285"/>
    <lineage>
        <taxon>Archaea</taxon>
        <taxon>Methanobacteriati</taxon>
        <taxon>Methanobacteriota</taxon>
        <taxon>Methanomada group</taxon>
        <taxon>Methanobacteria</taxon>
        <taxon>Methanobacteriales</taxon>
        <taxon>Methanobacteriaceae</taxon>
        <taxon>Methanobacterium</taxon>
    </lineage>
</organism>
<protein>
    <recommendedName>
        <fullName evidence="2">histidine kinase</fullName>
        <ecNumber evidence="2">2.7.13.3</ecNumber>
    </recommendedName>
</protein>
<dbReference type="PANTHER" id="PTHR43304">
    <property type="entry name" value="PHYTOCHROME-LIKE PROTEIN CPH1"/>
    <property type="match status" value="1"/>
</dbReference>
<comment type="catalytic activity">
    <reaction evidence="1">
        <text>ATP + protein L-histidine = ADP + protein N-phospho-L-histidine.</text>
        <dbReference type="EC" id="2.7.13.3"/>
    </reaction>
</comment>
<dbReference type="CDD" id="cd00156">
    <property type="entry name" value="REC"/>
    <property type="match status" value="1"/>
</dbReference>
<dbReference type="Pfam" id="PF00072">
    <property type="entry name" value="Response_reg"/>
    <property type="match status" value="1"/>
</dbReference>
<feature type="modified residue" description="4-aspartylphosphate" evidence="6">
    <location>
        <position position="60"/>
    </location>
</feature>
<evidence type="ECO:0000256" key="1">
    <source>
        <dbReference type="ARBA" id="ARBA00000085"/>
    </source>
</evidence>
<dbReference type="InterPro" id="IPR011006">
    <property type="entry name" value="CheY-like_superfamily"/>
</dbReference>
<dbReference type="Pfam" id="PF08447">
    <property type="entry name" value="PAS_3"/>
    <property type="match status" value="1"/>
</dbReference>
<dbReference type="RefSeq" id="WP_223790212.1">
    <property type="nucleotide sequence ID" value="NZ_JAIOUQ010000001.1"/>
</dbReference>
<accession>A0A8T5UYP0</accession>
<dbReference type="InterPro" id="IPR052162">
    <property type="entry name" value="Sensor_kinase/Photoreceptor"/>
</dbReference>
<dbReference type="PANTHER" id="PTHR43304:SF1">
    <property type="entry name" value="PAC DOMAIN-CONTAINING PROTEIN"/>
    <property type="match status" value="1"/>
</dbReference>
<sequence length="257" mass="29629">MEIYNKIKVLLIEDNPGDTALIREMLDDSEQIHFEVTDAARLDNGLKFLVKDSFDVILLDLCLPDSNGIDTFNVMNYNATNIPIIVLTGLKDDIFAVTAVGRGAQDYLVKGEVTNKQLIRSICYAIERKRIEKELNESDDRFHLAQKAGGIGTFDWNIETNEIIWTDELDKIYGLPSGSFGGKYENWIDLIYPEDRERVKDEQQKSIKNLKDWSDFFRIIWPDKSIHWIKAQAMITYNKEDKPLRMIGVNFDVTDLV</sequence>
<evidence type="ECO:0000313" key="10">
    <source>
        <dbReference type="Proteomes" id="UP000825933"/>
    </source>
</evidence>
<comment type="caution">
    <text evidence="9">The sequence shown here is derived from an EMBL/GenBank/DDBJ whole genome shotgun (WGS) entry which is preliminary data.</text>
</comment>
<keyword evidence="3 6" id="KW-0597">Phosphoprotein</keyword>
<keyword evidence="10" id="KW-1185">Reference proteome</keyword>
<dbReference type="PROSITE" id="PS50110">
    <property type="entry name" value="RESPONSE_REGULATORY"/>
    <property type="match status" value="1"/>
</dbReference>
<keyword evidence="4" id="KW-0808">Transferase</keyword>
<evidence type="ECO:0000256" key="6">
    <source>
        <dbReference type="PROSITE-ProRule" id="PRU00169"/>
    </source>
</evidence>
<feature type="domain" description="PAS" evidence="8">
    <location>
        <begin position="165"/>
        <end position="210"/>
    </location>
</feature>
<dbReference type="InterPro" id="IPR001789">
    <property type="entry name" value="Sig_transdc_resp-reg_receiver"/>
</dbReference>
<dbReference type="Gene3D" id="2.10.70.100">
    <property type="match status" value="1"/>
</dbReference>
<dbReference type="EC" id="2.7.13.3" evidence="2"/>